<dbReference type="InterPro" id="IPR036645">
    <property type="entry name" value="Elafin-like_sf"/>
</dbReference>
<dbReference type="SMART" id="SM00217">
    <property type="entry name" value="WAP"/>
    <property type="match status" value="1"/>
</dbReference>
<dbReference type="PRINTS" id="PR00003">
    <property type="entry name" value="4DISULPHCORE"/>
</dbReference>
<dbReference type="GO" id="GO:0030414">
    <property type="term" value="F:peptidase inhibitor activity"/>
    <property type="evidence" value="ECO:0007669"/>
    <property type="project" value="InterPro"/>
</dbReference>
<evidence type="ECO:0000259" key="2">
    <source>
        <dbReference type="PROSITE" id="PS51390"/>
    </source>
</evidence>
<evidence type="ECO:0000313" key="4">
    <source>
        <dbReference type="Proteomes" id="UP000828390"/>
    </source>
</evidence>
<gene>
    <name evidence="3" type="ORF">DPMN_150752</name>
</gene>
<dbReference type="PROSITE" id="PS51390">
    <property type="entry name" value="WAP"/>
    <property type="match status" value="1"/>
</dbReference>
<evidence type="ECO:0000313" key="3">
    <source>
        <dbReference type="EMBL" id="KAH3797176.1"/>
    </source>
</evidence>
<dbReference type="InterPro" id="IPR008197">
    <property type="entry name" value="WAP_dom"/>
</dbReference>
<dbReference type="EMBL" id="JAIWYP010000007">
    <property type="protein sequence ID" value="KAH3797176.1"/>
    <property type="molecule type" value="Genomic_DNA"/>
</dbReference>
<feature type="domain" description="WAP" evidence="2">
    <location>
        <begin position="18"/>
        <end position="65"/>
    </location>
</feature>
<keyword evidence="4" id="KW-1185">Reference proteome</keyword>
<reference evidence="3" key="1">
    <citation type="journal article" date="2019" name="bioRxiv">
        <title>The Genome of the Zebra Mussel, Dreissena polymorpha: A Resource for Invasive Species Research.</title>
        <authorList>
            <person name="McCartney M.A."/>
            <person name="Auch B."/>
            <person name="Kono T."/>
            <person name="Mallez S."/>
            <person name="Zhang Y."/>
            <person name="Obille A."/>
            <person name="Becker A."/>
            <person name="Abrahante J.E."/>
            <person name="Garbe J."/>
            <person name="Badalamenti J.P."/>
            <person name="Herman A."/>
            <person name="Mangelson H."/>
            <person name="Liachko I."/>
            <person name="Sullivan S."/>
            <person name="Sone E.D."/>
            <person name="Koren S."/>
            <person name="Silverstein K.A.T."/>
            <person name="Beckman K.B."/>
            <person name="Gohl D.M."/>
        </authorList>
    </citation>
    <scope>NUCLEOTIDE SEQUENCE</scope>
    <source>
        <strain evidence="3">Duluth1</strain>
        <tissue evidence="3">Whole animal</tissue>
    </source>
</reference>
<protein>
    <recommendedName>
        <fullName evidence="2">WAP domain-containing protein</fullName>
    </recommendedName>
</protein>
<evidence type="ECO:0000256" key="1">
    <source>
        <dbReference type="SAM" id="SignalP"/>
    </source>
</evidence>
<dbReference type="AlphaFoldDB" id="A0A9D4FFX3"/>
<dbReference type="SUPFAM" id="SSF57256">
    <property type="entry name" value="Elafin-like"/>
    <property type="match status" value="1"/>
</dbReference>
<name>A0A9D4FFX3_DREPO</name>
<feature type="signal peptide" evidence="1">
    <location>
        <begin position="1"/>
        <end position="19"/>
    </location>
</feature>
<dbReference type="Gene3D" id="4.10.75.10">
    <property type="entry name" value="Elafin-like"/>
    <property type="match status" value="1"/>
</dbReference>
<dbReference type="Pfam" id="PF00095">
    <property type="entry name" value="WAP"/>
    <property type="match status" value="1"/>
</dbReference>
<dbReference type="Proteomes" id="UP000828390">
    <property type="component" value="Unassembled WGS sequence"/>
</dbReference>
<comment type="caution">
    <text evidence="3">The sequence shown here is derived from an EMBL/GenBank/DDBJ whole genome shotgun (WGS) entry which is preliminary data.</text>
</comment>
<sequence length="78" mass="8435">MNLLLIFCLVCSLIVECSTQKPGACPPGDIGPAVCQWDCENDNECPGEKKCCKYSSCMFLCATPTLTAIGDTYLPRLP</sequence>
<keyword evidence="1" id="KW-0732">Signal</keyword>
<proteinExistence type="predicted"/>
<organism evidence="3 4">
    <name type="scientific">Dreissena polymorpha</name>
    <name type="common">Zebra mussel</name>
    <name type="synonym">Mytilus polymorpha</name>
    <dbReference type="NCBI Taxonomy" id="45954"/>
    <lineage>
        <taxon>Eukaryota</taxon>
        <taxon>Metazoa</taxon>
        <taxon>Spiralia</taxon>
        <taxon>Lophotrochozoa</taxon>
        <taxon>Mollusca</taxon>
        <taxon>Bivalvia</taxon>
        <taxon>Autobranchia</taxon>
        <taxon>Heteroconchia</taxon>
        <taxon>Euheterodonta</taxon>
        <taxon>Imparidentia</taxon>
        <taxon>Neoheterodontei</taxon>
        <taxon>Myida</taxon>
        <taxon>Dreissenoidea</taxon>
        <taxon>Dreissenidae</taxon>
        <taxon>Dreissena</taxon>
    </lineage>
</organism>
<reference evidence="3" key="2">
    <citation type="submission" date="2020-11" db="EMBL/GenBank/DDBJ databases">
        <authorList>
            <person name="McCartney M.A."/>
            <person name="Auch B."/>
            <person name="Kono T."/>
            <person name="Mallez S."/>
            <person name="Becker A."/>
            <person name="Gohl D.M."/>
            <person name="Silverstein K.A.T."/>
            <person name="Koren S."/>
            <person name="Bechman K.B."/>
            <person name="Herman A."/>
            <person name="Abrahante J.E."/>
            <person name="Garbe J."/>
        </authorList>
    </citation>
    <scope>NUCLEOTIDE SEQUENCE</scope>
    <source>
        <strain evidence="3">Duluth1</strain>
        <tissue evidence="3">Whole animal</tissue>
    </source>
</reference>
<feature type="chain" id="PRO_5039220325" description="WAP domain-containing protein" evidence="1">
    <location>
        <begin position="20"/>
        <end position="78"/>
    </location>
</feature>
<accession>A0A9D4FFX3</accession>
<dbReference type="GO" id="GO:0005576">
    <property type="term" value="C:extracellular region"/>
    <property type="evidence" value="ECO:0007669"/>
    <property type="project" value="InterPro"/>
</dbReference>